<keyword evidence="3" id="KW-0677">Repeat</keyword>
<feature type="compositionally biased region" description="Basic and acidic residues" evidence="7">
    <location>
        <begin position="17"/>
        <end position="42"/>
    </location>
</feature>
<protein>
    <recommendedName>
        <fullName evidence="5">Importin subunit alpha</fullName>
    </recommendedName>
</protein>
<dbReference type="SUPFAM" id="SSF48371">
    <property type="entry name" value="ARM repeat"/>
    <property type="match status" value="1"/>
</dbReference>
<dbReference type="InterPro" id="IPR011989">
    <property type="entry name" value="ARM-like"/>
</dbReference>
<evidence type="ECO:0000259" key="8">
    <source>
        <dbReference type="PROSITE" id="PS51214"/>
    </source>
</evidence>
<dbReference type="AlphaFoldDB" id="A0AAJ7SHC1"/>
<feature type="region of interest" description="Disordered" evidence="7">
    <location>
        <begin position="1"/>
        <end position="42"/>
    </location>
</feature>
<keyword evidence="9" id="KW-1185">Reference proteome</keyword>
<dbReference type="InterPro" id="IPR016024">
    <property type="entry name" value="ARM-type_fold"/>
</dbReference>
<dbReference type="PROSITE" id="PS50176">
    <property type="entry name" value="ARM_REPEAT"/>
    <property type="match status" value="2"/>
</dbReference>
<sequence length="523" mass="58008">MSSGSSKPTQRPGYKNHGMDNKELRRRRNEEGVRLRKAQREQEILKRRNLNEGVDDEELVEDQNKVEDKVTPAMIEGLLTPDRGIQLNCVQKFRKLLSREPNPPIDEVIECGVVPQFVEFLKCSEHPQLQFEAAWALTNIASGNANQTKAVLHAGAVPIFIQLLNSDSDEVQEQAIWALGNIAGDGPKCRDYVIEQGMLPPLIRFIELSQKIGMTRNAVWALSNLCRGKNPPPNFEHVRICLPLLAKLLYSNDADLLADTCWALSYLSDGPNEKIQAVMDTGVCGRLVELLAHVNQSVASAALRAVGNIVTGDDNQTQVILNHEALTYLAHLLGSPKESIRKEACWTLSNITAGNRDQVQAVINANIFPALINILKTGEMKSRKEAAWAVTNATSGGSPEQIRYMVSQDCIPPMCELLSLADAKIVQVALMGLENILRQGANDAIHTDVNQYALAIEECYGLDKIEYLQTHDNQEIYQKAFDIIDRYFSQEGEDEDNGLMPDSGETQFHFGGPTGSSEGNFQF</sequence>
<feature type="domain" description="IBB" evidence="8">
    <location>
        <begin position="1"/>
        <end position="57"/>
    </location>
</feature>
<dbReference type="InterPro" id="IPR024931">
    <property type="entry name" value="Importin_alpha"/>
</dbReference>
<evidence type="ECO:0000256" key="5">
    <source>
        <dbReference type="PIRNR" id="PIRNR005673"/>
    </source>
</evidence>
<dbReference type="Gene3D" id="1.25.10.10">
    <property type="entry name" value="Leucine-rich Repeat Variant"/>
    <property type="match status" value="1"/>
</dbReference>
<dbReference type="KEGG" id="goe:100899288"/>
<dbReference type="Proteomes" id="UP000694867">
    <property type="component" value="Unplaced"/>
</dbReference>
<dbReference type="GO" id="GO:0006606">
    <property type="term" value="P:protein import into nucleus"/>
    <property type="evidence" value="ECO:0007669"/>
    <property type="project" value="InterPro"/>
</dbReference>
<dbReference type="SMART" id="SM00185">
    <property type="entry name" value="ARM"/>
    <property type="match status" value="8"/>
</dbReference>
<dbReference type="GeneID" id="100899288"/>
<feature type="repeat" description="ARM" evidence="6">
    <location>
        <begin position="112"/>
        <end position="155"/>
    </location>
</feature>
<dbReference type="InterPro" id="IPR000225">
    <property type="entry name" value="Armadillo"/>
</dbReference>
<feature type="repeat" description="ARM" evidence="6">
    <location>
        <begin position="155"/>
        <end position="183"/>
    </location>
</feature>
<dbReference type="InterPro" id="IPR036975">
    <property type="entry name" value="Importin-a_IBB_sf"/>
</dbReference>
<dbReference type="Pfam" id="PF01749">
    <property type="entry name" value="IBB"/>
    <property type="match status" value="1"/>
</dbReference>
<dbReference type="PIRSF" id="PIRSF005673">
    <property type="entry name" value="Importin_alpha"/>
    <property type="match status" value="1"/>
</dbReference>
<evidence type="ECO:0000256" key="1">
    <source>
        <dbReference type="ARBA" id="ARBA00010394"/>
    </source>
</evidence>
<evidence type="ECO:0000256" key="3">
    <source>
        <dbReference type="ARBA" id="ARBA00022737"/>
    </source>
</evidence>
<dbReference type="Pfam" id="PF00514">
    <property type="entry name" value="Arm"/>
    <property type="match status" value="7"/>
</dbReference>
<dbReference type="InterPro" id="IPR002652">
    <property type="entry name" value="Importin-a_IBB"/>
</dbReference>
<dbReference type="FunFam" id="1.25.10.10:FF:000021">
    <property type="entry name" value="Importin subunit alpha"/>
    <property type="match status" value="1"/>
</dbReference>
<accession>A0AAJ7SHC1</accession>
<evidence type="ECO:0000256" key="4">
    <source>
        <dbReference type="ARBA" id="ARBA00022927"/>
    </source>
</evidence>
<comment type="similarity">
    <text evidence="1 5">Belongs to the importin alpha family.</text>
</comment>
<evidence type="ECO:0000313" key="10">
    <source>
        <dbReference type="RefSeq" id="XP_028968080.1"/>
    </source>
</evidence>
<dbReference type="PANTHER" id="PTHR23316">
    <property type="entry name" value="IMPORTIN ALPHA"/>
    <property type="match status" value="1"/>
</dbReference>
<dbReference type="GO" id="GO:0005634">
    <property type="term" value="C:nucleus"/>
    <property type="evidence" value="ECO:0007669"/>
    <property type="project" value="UniProtKB-ARBA"/>
</dbReference>
<dbReference type="InterPro" id="IPR032413">
    <property type="entry name" value="Arm_3"/>
</dbReference>
<dbReference type="GO" id="GO:0061608">
    <property type="term" value="F:nuclear import signal receptor activity"/>
    <property type="evidence" value="ECO:0007669"/>
    <property type="project" value="InterPro"/>
</dbReference>
<evidence type="ECO:0000256" key="2">
    <source>
        <dbReference type="ARBA" id="ARBA00022448"/>
    </source>
</evidence>
<reference evidence="10" key="1">
    <citation type="submission" date="2025-08" db="UniProtKB">
        <authorList>
            <consortium name="RefSeq"/>
        </authorList>
    </citation>
    <scope>IDENTIFICATION</scope>
</reference>
<evidence type="ECO:0000313" key="9">
    <source>
        <dbReference type="Proteomes" id="UP000694867"/>
    </source>
</evidence>
<dbReference type="Pfam" id="PF16186">
    <property type="entry name" value="Arm_3"/>
    <property type="match status" value="1"/>
</dbReference>
<keyword evidence="2 5" id="KW-0813">Transport</keyword>
<evidence type="ECO:0000256" key="6">
    <source>
        <dbReference type="PROSITE-ProRule" id="PRU00259"/>
    </source>
</evidence>
<proteinExistence type="inferred from homology"/>
<dbReference type="Gene3D" id="1.20.5.690">
    <property type="entry name" value="Importin-alpha, importin-beta-binding domain"/>
    <property type="match status" value="1"/>
</dbReference>
<gene>
    <name evidence="10" type="primary">LOC100899288</name>
</gene>
<evidence type="ECO:0000256" key="7">
    <source>
        <dbReference type="SAM" id="MobiDB-lite"/>
    </source>
</evidence>
<dbReference type="PROSITE" id="PS51214">
    <property type="entry name" value="IBB"/>
    <property type="match status" value="1"/>
</dbReference>
<keyword evidence="4 5" id="KW-0653">Protein transport</keyword>
<organism evidence="9 10">
    <name type="scientific">Galendromus occidentalis</name>
    <name type="common">western predatory mite</name>
    <dbReference type="NCBI Taxonomy" id="34638"/>
    <lineage>
        <taxon>Eukaryota</taxon>
        <taxon>Metazoa</taxon>
        <taxon>Ecdysozoa</taxon>
        <taxon>Arthropoda</taxon>
        <taxon>Chelicerata</taxon>
        <taxon>Arachnida</taxon>
        <taxon>Acari</taxon>
        <taxon>Parasitiformes</taxon>
        <taxon>Mesostigmata</taxon>
        <taxon>Gamasina</taxon>
        <taxon>Phytoseioidea</taxon>
        <taxon>Phytoseiidae</taxon>
        <taxon>Typhlodrominae</taxon>
        <taxon>Galendromus</taxon>
    </lineage>
</organism>
<dbReference type="GO" id="GO:0005737">
    <property type="term" value="C:cytoplasm"/>
    <property type="evidence" value="ECO:0007669"/>
    <property type="project" value="InterPro"/>
</dbReference>
<name>A0AAJ7SHC1_9ACAR</name>
<dbReference type="CTD" id="40160"/>
<dbReference type="RefSeq" id="XP_028968080.1">
    <property type="nucleotide sequence ID" value="XM_029112247.1"/>
</dbReference>